<dbReference type="InterPro" id="IPR007730">
    <property type="entry name" value="SPOR-like_dom"/>
</dbReference>
<dbReference type="Pfam" id="PF05036">
    <property type="entry name" value="SPOR"/>
    <property type="match status" value="1"/>
</dbReference>
<protein>
    <submittedName>
        <fullName evidence="2">SPOR domain-containing protein</fullName>
    </submittedName>
</protein>
<comment type="caution">
    <text evidence="2">The sequence shown here is derived from an EMBL/GenBank/DDBJ whole genome shotgun (WGS) entry which is preliminary data.</text>
</comment>
<dbReference type="EMBL" id="JACJJC010000001">
    <property type="protein sequence ID" value="MBM6703085.1"/>
    <property type="molecule type" value="Genomic_DNA"/>
</dbReference>
<evidence type="ECO:0000259" key="1">
    <source>
        <dbReference type="PROSITE" id="PS51724"/>
    </source>
</evidence>
<evidence type="ECO:0000313" key="3">
    <source>
        <dbReference type="Proteomes" id="UP000715095"/>
    </source>
</evidence>
<dbReference type="Gene3D" id="3.30.70.1070">
    <property type="entry name" value="Sporulation related repeat"/>
    <property type="match status" value="1"/>
</dbReference>
<accession>A0ABS2DNY4</accession>
<reference evidence="2 3" key="1">
    <citation type="journal article" date="2021" name="Sci. Rep.">
        <title>The distribution of antibiotic resistance genes in chicken gut microbiota commensals.</title>
        <authorList>
            <person name="Juricova H."/>
            <person name="Matiasovicova J."/>
            <person name="Kubasova T."/>
            <person name="Cejkova D."/>
            <person name="Rychlik I."/>
        </authorList>
    </citation>
    <scope>NUCLEOTIDE SEQUENCE [LARGE SCALE GENOMIC DNA]</scope>
    <source>
        <strain evidence="2 3">An829</strain>
    </source>
</reference>
<keyword evidence="3" id="KW-1185">Reference proteome</keyword>
<evidence type="ECO:0000313" key="2">
    <source>
        <dbReference type="EMBL" id="MBM6703085.1"/>
    </source>
</evidence>
<gene>
    <name evidence="2" type="ORF">H6A60_00960</name>
</gene>
<dbReference type="PROSITE" id="PS51724">
    <property type="entry name" value="SPOR"/>
    <property type="match status" value="1"/>
</dbReference>
<dbReference type="RefSeq" id="WP_205101466.1">
    <property type="nucleotide sequence ID" value="NZ_JACJJC010000001.1"/>
</dbReference>
<feature type="domain" description="SPOR" evidence="1">
    <location>
        <begin position="126"/>
        <end position="202"/>
    </location>
</feature>
<name>A0ABS2DNY4_9BURK</name>
<sequence length="242" mass="26703">MKILTPVLVIVACVAAAFLWMERDQTVARSVPELAQASVSNFAYRKPLIVQPTEAGAAEMTAPTVVEADKSGVEPIGFDASVPVVPPVSVEDADCIVLSPIAEARLPDLRVRLEKTGFINRALIQPAEYFNLLVYAGPFKREKSARQLSRRLAEKDMKNYVRQTKDGRWRVELATFADKSEASRWAKTLAHEEQIENIVVSAQSSGHNNVQIVFAQLTPEENGRIRATFGSTGNASFFVCRQ</sequence>
<dbReference type="InterPro" id="IPR036680">
    <property type="entry name" value="SPOR-like_sf"/>
</dbReference>
<proteinExistence type="predicted"/>
<dbReference type="SUPFAM" id="SSF110997">
    <property type="entry name" value="Sporulation related repeat"/>
    <property type="match status" value="1"/>
</dbReference>
<organism evidence="2 3">
    <name type="scientific">Sutterella massiliensis</name>
    <dbReference type="NCBI Taxonomy" id="1816689"/>
    <lineage>
        <taxon>Bacteria</taxon>
        <taxon>Pseudomonadati</taxon>
        <taxon>Pseudomonadota</taxon>
        <taxon>Betaproteobacteria</taxon>
        <taxon>Burkholderiales</taxon>
        <taxon>Sutterellaceae</taxon>
        <taxon>Sutterella</taxon>
    </lineage>
</organism>
<dbReference type="Proteomes" id="UP000715095">
    <property type="component" value="Unassembled WGS sequence"/>
</dbReference>